<dbReference type="InterPro" id="IPR036598">
    <property type="entry name" value="GOLD_dom_sf"/>
</dbReference>
<evidence type="ECO:0000259" key="2">
    <source>
        <dbReference type="PROSITE" id="PS50866"/>
    </source>
</evidence>
<reference evidence="4" key="1">
    <citation type="journal article" date="2015" name="Nat. Genet.">
        <title>The genome and transcriptome of the zoonotic hookworm Ancylostoma ceylanicum identify infection-specific gene families.</title>
        <authorList>
            <person name="Schwarz E.M."/>
            <person name="Hu Y."/>
            <person name="Antoshechkin I."/>
            <person name="Miller M.M."/>
            <person name="Sternberg P.W."/>
            <person name="Aroian R.V."/>
        </authorList>
    </citation>
    <scope>NUCLEOTIDE SEQUENCE</scope>
    <source>
        <strain evidence="4">HY135</strain>
    </source>
</reference>
<proteinExistence type="predicted"/>
<evidence type="ECO:0008006" key="5">
    <source>
        <dbReference type="Google" id="ProtNLM"/>
    </source>
</evidence>
<dbReference type="PANTHER" id="PTHR23324:SF87">
    <property type="entry name" value="CRAL-TRIO DOMAIN-CONTAINING PROTEIN C34C12.6"/>
    <property type="match status" value="1"/>
</dbReference>
<sequence length="397" mass="46139">MTVHSTTRAAEPISSAEKEQIDVLRARLNECLKKIPEDLDTDLNLVRWIRGYQGDIEKICTNFSHYVSSRNASGFVGRDLPEKYFEMPAIKPFLPFIASSRLGDSVWSEEHNAFMFVERAWAQPREFIKTFKTSDYLIHCFGYSELLLQLILERERKQSKDRGPVQFIVIFDLATVNITDYVNPMSGYMKLWQLRSDLWQDWYPEVVQVIYLVNPPRLVSLLWKIARLFLTEQNLRKMVIVGDKEMPKHVNKNYVPKEYGGEYVNKDLPGDESGVSIRRKITSADHYQAYQHYELRGVQRPKPAKKDISPGEFFTIPIIVPEGKSLLWDFTTSGEIEFFIYRDKDERHLVYPRLRLVTAKLAEEGVLPNLPGGEYSLVFANRGTYFTTKLEYAITLV</sequence>
<evidence type="ECO:0000313" key="4">
    <source>
        <dbReference type="Proteomes" id="UP000024635"/>
    </source>
</evidence>
<dbReference type="EMBL" id="JARK01001338">
    <property type="protein sequence ID" value="EYC32916.1"/>
    <property type="molecule type" value="Genomic_DNA"/>
</dbReference>
<organism evidence="3 4">
    <name type="scientific">Ancylostoma ceylanicum</name>
    <dbReference type="NCBI Taxonomy" id="53326"/>
    <lineage>
        <taxon>Eukaryota</taxon>
        <taxon>Metazoa</taxon>
        <taxon>Ecdysozoa</taxon>
        <taxon>Nematoda</taxon>
        <taxon>Chromadorea</taxon>
        <taxon>Rhabditida</taxon>
        <taxon>Rhabditina</taxon>
        <taxon>Rhabditomorpha</taxon>
        <taxon>Strongyloidea</taxon>
        <taxon>Ancylostomatidae</taxon>
        <taxon>Ancylostomatinae</taxon>
        <taxon>Ancylostoma</taxon>
    </lineage>
</organism>
<dbReference type="InterPro" id="IPR009038">
    <property type="entry name" value="GOLD_dom"/>
</dbReference>
<dbReference type="SUPFAM" id="SSF52087">
    <property type="entry name" value="CRAL/TRIO domain"/>
    <property type="match status" value="1"/>
</dbReference>
<evidence type="ECO:0000259" key="1">
    <source>
        <dbReference type="PROSITE" id="PS50191"/>
    </source>
</evidence>
<dbReference type="Gene3D" id="3.40.525.10">
    <property type="entry name" value="CRAL-TRIO lipid binding domain"/>
    <property type="match status" value="1"/>
</dbReference>
<dbReference type="Gene3D" id="2.60.120.680">
    <property type="entry name" value="GOLD domain"/>
    <property type="match status" value="1"/>
</dbReference>
<dbReference type="PANTHER" id="PTHR23324">
    <property type="entry name" value="SEC14 RELATED PROTEIN"/>
    <property type="match status" value="1"/>
</dbReference>
<protein>
    <recommendedName>
        <fullName evidence="5">CRAL-TRIO domain-containing protein</fullName>
    </recommendedName>
</protein>
<dbReference type="SUPFAM" id="SSF101576">
    <property type="entry name" value="Supernatant protein factor (SPF), C-terminal domain"/>
    <property type="match status" value="1"/>
</dbReference>
<dbReference type="SMART" id="SM00516">
    <property type="entry name" value="SEC14"/>
    <property type="match status" value="1"/>
</dbReference>
<comment type="caution">
    <text evidence="3">The sequence shown here is derived from an EMBL/GenBank/DDBJ whole genome shotgun (WGS) entry which is preliminary data.</text>
</comment>
<gene>
    <name evidence="3" type="primary">Acey_s0002.g509</name>
    <name evidence="3" type="ORF">Y032_0002g509</name>
</gene>
<dbReference type="InterPro" id="IPR051064">
    <property type="entry name" value="SEC14/CRAL-TRIO_domain"/>
</dbReference>
<evidence type="ECO:0000313" key="3">
    <source>
        <dbReference type="EMBL" id="EYC32916.1"/>
    </source>
</evidence>
<dbReference type="InterPro" id="IPR036865">
    <property type="entry name" value="CRAL-TRIO_dom_sf"/>
</dbReference>
<dbReference type="PROSITE" id="PS50866">
    <property type="entry name" value="GOLD"/>
    <property type="match status" value="1"/>
</dbReference>
<dbReference type="OrthoDB" id="1434354at2759"/>
<dbReference type="CDD" id="cd00170">
    <property type="entry name" value="SEC14"/>
    <property type="match status" value="1"/>
</dbReference>
<dbReference type="Pfam" id="PF00650">
    <property type="entry name" value="CRAL_TRIO"/>
    <property type="match status" value="1"/>
</dbReference>
<dbReference type="STRING" id="53326.A0A016VZZ7"/>
<dbReference type="Proteomes" id="UP000024635">
    <property type="component" value="Unassembled WGS sequence"/>
</dbReference>
<feature type="domain" description="GOLD" evidence="2">
    <location>
        <begin position="301"/>
        <end position="396"/>
    </location>
</feature>
<feature type="domain" description="CRAL-TRIO" evidence="1">
    <location>
        <begin position="86"/>
        <end position="267"/>
    </location>
</feature>
<dbReference type="PROSITE" id="PS50191">
    <property type="entry name" value="CRAL_TRIO"/>
    <property type="match status" value="1"/>
</dbReference>
<accession>A0A016VZZ7</accession>
<dbReference type="AlphaFoldDB" id="A0A016VZZ7"/>
<name>A0A016VZZ7_9BILA</name>
<dbReference type="InterPro" id="IPR001251">
    <property type="entry name" value="CRAL-TRIO_dom"/>
</dbReference>
<dbReference type="GO" id="GO:0005737">
    <property type="term" value="C:cytoplasm"/>
    <property type="evidence" value="ECO:0007669"/>
    <property type="project" value="TreeGrafter"/>
</dbReference>
<keyword evidence="4" id="KW-1185">Reference proteome</keyword>